<dbReference type="AlphaFoldDB" id="A0A1Y1WK73"/>
<dbReference type="Proteomes" id="UP000193922">
    <property type="component" value="Unassembled WGS sequence"/>
</dbReference>
<organism evidence="1 2">
    <name type="scientific">Linderina pennispora</name>
    <dbReference type="NCBI Taxonomy" id="61395"/>
    <lineage>
        <taxon>Eukaryota</taxon>
        <taxon>Fungi</taxon>
        <taxon>Fungi incertae sedis</taxon>
        <taxon>Zoopagomycota</taxon>
        <taxon>Kickxellomycotina</taxon>
        <taxon>Kickxellomycetes</taxon>
        <taxon>Kickxellales</taxon>
        <taxon>Kickxellaceae</taxon>
        <taxon>Linderina</taxon>
    </lineage>
</organism>
<dbReference type="GeneID" id="63802573"/>
<keyword evidence="2" id="KW-1185">Reference proteome</keyword>
<name>A0A1Y1WK73_9FUNG</name>
<evidence type="ECO:0000313" key="2">
    <source>
        <dbReference type="Proteomes" id="UP000193922"/>
    </source>
</evidence>
<evidence type="ECO:0000313" key="1">
    <source>
        <dbReference type="EMBL" id="ORX73616.1"/>
    </source>
</evidence>
<proteinExistence type="predicted"/>
<comment type="caution">
    <text evidence="1">The sequence shown here is derived from an EMBL/GenBank/DDBJ whole genome shotgun (WGS) entry which is preliminary data.</text>
</comment>
<dbReference type="RefSeq" id="XP_040746827.1">
    <property type="nucleotide sequence ID" value="XM_040885925.1"/>
</dbReference>
<dbReference type="EMBL" id="MCFD01000001">
    <property type="protein sequence ID" value="ORX73616.1"/>
    <property type="molecule type" value="Genomic_DNA"/>
</dbReference>
<protein>
    <submittedName>
        <fullName evidence="1">Uncharacterized protein</fullName>
    </submittedName>
</protein>
<gene>
    <name evidence="1" type="ORF">DL89DRAFT_263657</name>
</gene>
<accession>A0A1Y1WK73</accession>
<reference evidence="1 2" key="1">
    <citation type="submission" date="2016-07" db="EMBL/GenBank/DDBJ databases">
        <title>Pervasive Adenine N6-methylation of Active Genes in Fungi.</title>
        <authorList>
            <consortium name="DOE Joint Genome Institute"/>
            <person name="Mondo S.J."/>
            <person name="Dannebaum R.O."/>
            <person name="Kuo R.C."/>
            <person name="Labutti K."/>
            <person name="Haridas S."/>
            <person name="Kuo A."/>
            <person name="Salamov A."/>
            <person name="Ahrendt S.R."/>
            <person name="Lipzen A."/>
            <person name="Sullivan W."/>
            <person name="Andreopoulos W.B."/>
            <person name="Clum A."/>
            <person name="Lindquist E."/>
            <person name="Daum C."/>
            <person name="Ramamoorthy G.K."/>
            <person name="Gryganskyi A."/>
            <person name="Culley D."/>
            <person name="Magnuson J.K."/>
            <person name="James T.Y."/>
            <person name="O'Malley M.A."/>
            <person name="Stajich J.E."/>
            <person name="Spatafora J.W."/>
            <person name="Visel A."/>
            <person name="Grigoriev I.V."/>
        </authorList>
    </citation>
    <scope>NUCLEOTIDE SEQUENCE [LARGE SCALE GENOMIC DNA]</scope>
    <source>
        <strain evidence="1 2">ATCC 12442</strain>
    </source>
</reference>
<sequence length="81" mass="8562">MAAAAGHSELVHSAHIFLSLDRIVDGTSTTLLNTGVLATATFPNVAELKLNFYSSSAILRGNQSAGVSSFIERIRQLFPSA</sequence>